<accession>A0ABU4H6U2</accession>
<keyword evidence="3" id="KW-0436">Ligase</keyword>
<feature type="compositionally biased region" description="Low complexity" evidence="1">
    <location>
        <begin position="1"/>
        <end position="15"/>
    </location>
</feature>
<dbReference type="Proteomes" id="UP001283109">
    <property type="component" value="Unassembled WGS sequence"/>
</dbReference>
<feature type="transmembrane region" description="Helical" evidence="2">
    <location>
        <begin position="77"/>
        <end position="94"/>
    </location>
</feature>
<feature type="transmembrane region" description="Helical" evidence="2">
    <location>
        <begin position="133"/>
        <end position="153"/>
    </location>
</feature>
<comment type="caution">
    <text evidence="3">The sequence shown here is derived from an EMBL/GenBank/DDBJ whole genome shotgun (WGS) entry which is preliminary data.</text>
</comment>
<evidence type="ECO:0000256" key="1">
    <source>
        <dbReference type="SAM" id="MobiDB-lite"/>
    </source>
</evidence>
<feature type="transmembrane region" description="Helical" evidence="2">
    <location>
        <begin position="100"/>
        <end position="121"/>
    </location>
</feature>
<keyword evidence="4" id="KW-1185">Reference proteome</keyword>
<feature type="transmembrane region" description="Helical" evidence="2">
    <location>
        <begin position="256"/>
        <end position="273"/>
    </location>
</feature>
<feature type="region of interest" description="Disordered" evidence="1">
    <location>
        <begin position="1"/>
        <end position="25"/>
    </location>
</feature>
<dbReference type="EMBL" id="JAWQEV010000004">
    <property type="protein sequence ID" value="MDW4573604.1"/>
    <property type="molecule type" value="Genomic_DNA"/>
</dbReference>
<evidence type="ECO:0000256" key="2">
    <source>
        <dbReference type="SAM" id="Phobius"/>
    </source>
</evidence>
<keyword evidence="2" id="KW-0812">Transmembrane</keyword>
<feature type="transmembrane region" description="Helical" evidence="2">
    <location>
        <begin position="280"/>
        <end position="300"/>
    </location>
</feature>
<feature type="transmembrane region" description="Helical" evidence="2">
    <location>
        <begin position="43"/>
        <end position="65"/>
    </location>
</feature>
<dbReference type="RefSeq" id="WP_318354126.1">
    <property type="nucleotide sequence ID" value="NZ_JAWQEV010000004.1"/>
</dbReference>
<keyword evidence="2" id="KW-0472">Membrane</keyword>
<feature type="transmembrane region" description="Helical" evidence="2">
    <location>
        <begin position="209"/>
        <end position="226"/>
    </location>
</feature>
<keyword evidence="2" id="KW-1133">Transmembrane helix</keyword>
<feature type="transmembrane region" description="Helical" evidence="2">
    <location>
        <begin position="353"/>
        <end position="374"/>
    </location>
</feature>
<feature type="transmembrane region" description="Helical" evidence="2">
    <location>
        <begin position="386"/>
        <end position="405"/>
    </location>
</feature>
<feature type="compositionally biased region" description="Basic and acidic residues" evidence="1">
    <location>
        <begin position="16"/>
        <end position="25"/>
    </location>
</feature>
<proteinExistence type="predicted"/>
<sequence length="447" mass="48731">MTSLARPRSRSLARATGERPAADPDSRALPAWPVLVLLWGYPVFWALGLLPFAVVLMAIPMIAFLTFRRRLGFVPGVLPWIGFAVWMIPASLMADNLGRMLGTGIRFSQFLALATTMIYIVNARRTLTPRRIMDGLTFIWVFVIVGGYLGMLFPEERLTYTVGILLPDFFTSNDYVNDLVFPPLAEIQTPWGGQEPFERPSAPFAYTNGWGAAIAVLTPIAVGTALAHRSARAMWFLVAGLVAIIPPAVATSNRGLFLGLAGAIAYIMLRLILRGKWMALLWVAILSVAGALILTMSGFLDEIIARQEAADTTTGRGNLYAETFERTLGSPILGYGAPRPSYWSEISIGTQGAIWNAMFCFGFVGLALFALMLLNGALRTIDAPNLSALWLHASVVVACGLSVFYGLDRQLVFVGIALAMMLREKYLGGSLYWAAQPTPFGRIGNAR</sequence>
<dbReference type="GO" id="GO:0016874">
    <property type="term" value="F:ligase activity"/>
    <property type="evidence" value="ECO:0007669"/>
    <property type="project" value="UniProtKB-KW"/>
</dbReference>
<name>A0ABU4H6U2_9MICO</name>
<evidence type="ECO:0000313" key="3">
    <source>
        <dbReference type="EMBL" id="MDW4573604.1"/>
    </source>
</evidence>
<evidence type="ECO:0000313" key="4">
    <source>
        <dbReference type="Proteomes" id="UP001283109"/>
    </source>
</evidence>
<protein>
    <submittedName>
        <fullName evidence="3">O-antigen ligase domain-containing protein</fullName>
    </submittedName>
</protein>
<feature type="transmembrane region" description="Helical" evidence="2">
    <location>
        <begin position="233"/>
        <end position="250"/>
    </location>
</feature>
<reference evidence="3 4" key="1">
    <citation type="submission" date="2023-11" db="EMBL/GenBank/DDBJ databases">
        <title>Draft genome sequence of Microbacterium arthrosphaerae JCM 30492.</title>
        <authorList>
            <person name="Zhang G."/>
            <person name="Ding Y."/>
        </authorList>
    </citation>
    <scope>NUCLEOTIDE SEQUENCE [LARGE SCALE GENOMIC DNA]</scope>
    <source>
        <strain evidence="3 4">JCM 30492</strain>
    </source>
</reference>
<gene>
    <name evidence="3" type="ORF">R8Z58_12545</name>
</gene>
<organism evidence="3 4">
    <name type="scientific">Microbacterium arthrosphaerae</name>
    <dbReference type="NCBI Taxonomy" id="792652"/>
    <lineage>
        <taxon>Bacteria</taxon>
        <taxon>Bacillati</taxon>
        <taxon>Actinomycetota</taxon>
        <taxon>Actinomycetes</taxon>
        <taxon>Micrococcales</taxon>
        <taxon>Microbacteriaceae</taxon>
        <taxon>Microbacterium</taxon>
    </lineage>
</organism>